<feature type="transmembrane region" description="Helical" evidence="7">
    <location>
        <begin position="453"/>
        <end position="473"/>
    </location>
</feature>
<evidence type="ECO:0000256" key="1">
    <source>
        <dbReference type="ARBA" id="ARBA00004141"/>
    </source>
</evidence>
<keyword evidence="3 7" id="KW-0812">Transmembrane</keyword>
<dbReference type="EMBL" id="JAEHOD010000017">
    <property type="protein sequence ID" value="KAG2448434.1"/>
    <property type="molecule type" value="Genomic_DNA"/>
</dbReference>
<accession>A0A836B672</accession>
<evidence type="ECO:0000256" key="6">
    <source>
        <dbReference type="SAM" id="MobiDB-lite"/>
    </source>
</evidence>
<name>A0A836B672_9CHLO</name>
<dbReference type="Pfam" id="PF01694">
    <property type="entry name" value="Rhomboid"/>
    <property type="match status" value="1"/>
</dbReference>
<dbReference type="OrthoDB" id="547870at2759"/>
<reference evidence="9" key="1">
    <citation type="journal article" date="2020" name="bioRxiv">
        <title>Comparative genomics of Chlamydomonas.</title>
        <authorList>
            <person name="Craig R.J."/>
            <person name="Hasan A.R."/>
            <person name="Ness R.W."/>
            <person name="Keightley P.D."/>
        </authorList>
    </citation>
    <scope>NUCLEOTIDE SEQUENCE</scope>
    <source>
        <strain evidence="9">CCAP 11/173</strain>
    </source>
</reference>
<sequence>MQQDARNKIAELAAKQIAAQQQQQQQQRQQQQQQAASAASRLKSNITESSPPAATRPSPATDESTASVASAAAAAAARTPEQGPTVVAATTTEPGARAAPESTDEASWGALRSELEGDWQRLRDRWRQFLARPLETPDAPSQQRKAQSASQPASAGGGGAQPLEVVVPQVVGPDGSVLPSSGASSSSSSSSSSGGGTSSTSSTGPGAGPSAPAGAATGALAAAQQQQQEGQAGDGDAGDGDDEAYELVVQRGATRVLQLACLAVFAAQWAPVLQAVMGGGVAAPALKDGLLALLLACPPTSVTMSMQMDVFSVSNGNWAGVATSTLLHSGLLSLLVSLWSLDFTGAWLETAHGTAILAISLLMAGGGAAAGQLLAGQPAGIGGIGAALGLEAAVAVRSVRLAGELPPLRAGGLALVAVAVAMAVYQPLVGPWALVGGMVGGALSGVLAYDVLWLLRVVLGVTLLLCITVWDVLTWLPRQLWRLLVAAAMFAWGTVVAIVQAVRGV</sequence>
<dbReference type="InterPro" id="IPR022764">
    <property type="entry name" value="Peptidase_S54_rhomboid_dom"/>
</dbReference>
<feature type="compositionally biased region" description="Low complexity" evidence="6">
    <location>
        <begin position="15"/>
        <end position="39"/>
    </location>
</feature>
<keyword evidence="4 7" id="KW-1133">Transmembrane helix</keyword>
<evidence type="ECO:0000313" key="10">
    <source>
        <dbReference type="Proteomes" id="UP000613740"/>
    </source>
</evidence>
<feature type="transmembrane region" description="Helical" evidence="7">
    <location>
        <begin position="256"/>
        <end position="277"/>
    </location>
</feature>
<keyword evidence="5 7" id="KW-0472">Membrane</keyword>
<evidence type="ECO:0000259" key="8">
    <source>
        <dbReference type="Pfam" id="PF01694"/>
    </source>
</evidence>
<dbReference type="InterPro" id="IPR050925">
    <property type="entry name" value="Rhomboid_protease_S54"/>
</dbReference>
<evidence type="ECO:0000256" key="7">
    <source>
        <dbReference type="SAM" id="Phobius"/>
    </source>
</evidence>
<dbReference type="InterPro" id="IPR035952">
    <property type="entry name" value="Rhomboid-like_sf"/>
</dbReference>
<dbReference type="PANTHER" id="PTHR43731:SF26">
    <property type="entry name" value="RHOMBOID-LIKE PROTEIN 10, CHLOROPLASTIC"/>
    <property type="match status" value="1"/>
</dbReference>
<dbReference type="GO" id="GO:0016020">
    <property type="term" value="C:membrane"/>
    <property type="evidence" value="ECO:0007669"/>
    <property type="project" value="UniProtKB-SubCell"/>
</dbReference>
<keyword evidence="10" id="KW-1185">Reference proteome</keyword>
<feature type="compositionally biased region" description="Low complexity" evidence="6">
    <location>
        <begin position="174"/>
        <end position="231"/>
    </location>
</feature>
<feature type="transmembrane region" description="Helical" evidence="7">
    <location>
        <begin position="381"/>
        <end position="399"/>
    </location>
</feature>
<protein>
    <recommendedName>
        <fullName evidence="8">Peptidase S54 rhomboid domain-containing protein</fullName>
    </recommendedName>
</protein>
<comment type="subcellular location">
    <subcellularLocation>
        <location evidence="1">Membrane</location>
        <topology evidence="1">Multi-pass membrane protein</topology>
    </subcellularLocation>
</comment>
<dbReference type="PANTHER" id="PTHR43731">
    <property type="entry name" value="RHOMBOID PROTEASE"/>
    <property type="match status" value="1"/>
</dbReference>
<feature type="compositionally biased region" description="Low complexity" evidence="6">
    <location>
        <begin position="139"/>
        <end position="154"/>
    </location>
</feature>
<dbReference type="Proteomes" id="UP000613740">
    <property type="component" value="Unassembled WGS sequence"/>
</dbReference>
<feature type="region of interest" description="Disordered" evidence="6">
    <location>
        <begin position="131"/>
        <end position="241"/>
    </location>
</feature>
<evidence type="ECO:0000256" key="2">
    <source>
        <dbReference type="ARBA" id="ARBA00009045"/>
    </source>
</evidence>
<dbReference type="Gene3D" id="1.20.1540.10">
    <property type="entry name" value="Rhomboid-like"/>
    <property type="match status" value="1"/>
</dbReference>
<feature type="transmembrane region" description="Helical" evidence="7">
    <location>
        <begin position="480"/>
        <end position="502"/>
    </location>
</feature>
<dbReference type="SUPFAM" id="SSF144091">
    <property type="entry name" value="Rhomboid-like"/>
    <property type="match status" value="1"/>
</dbReference>
<feature type="region of interest" description="Disordered" evidence="6">
    <location>
        <begin position="15"/>
        <end position="111"/>
    </location>
</feature>
<dbReference type="GO" id="GO:0004252">
    <property type="term" value="F:serine-type endopeptidase activity"/>
    <property type="evidence" value="ECO:0007669"/>
    <property type="project" value="InterPro"/>
</dbReference>
<evidence type="ECO:0000313" key="9">
    <source>
        <dbReference type="EMBL" id="KAG2448434.1"/>
    </source>
</evidence>
<evidence type="ECO:0000256" key="3">
    <source>
        <dbReference type="ARBA" id="ARBA00022692"/>
    </source>
</evidence>
<comment type="similarity">
    <text evidence="2">Belongs to the peptidase S54 family.</text>
</comment>
<comment type="caution">
    <text evidence="9">The sequence shown here is derived from an EMBL/GenBank/DDBJ whole genome shotgun (WGS) entry which is preliminary data.</text>
</comment>
<gene>
    <name evidence="9" type="ORF">HYH02_006326</name>
</gene>
<feature type="transmembrane region" description="Helical" evidence="7">
    <location>
        <begin position="353"/>
        <end position="375"/>
    </location>
</feature>
<feature type="transmembrane region" description="Helical" evidence="7">
    <location>
        <begin position="318"/>
        <end position="341"/>
    </location>
</feature>
<evidence type="ECO:0000256" key="5">
    <source>
        <dbReference type="ARBA" id="ARBA00023136"/>
    </source>
</evidence>
<evidence type="ECO:0000256" key="4">
    <source>
        <dbReference type="ARBA" id="ARBA00022989"/>
    </source>
</evidence>
<organism evidence="9 10">
    <name type="scientific">Chlamydomonas schloesseri</name>
    <dbReference type="NCBI Taxonomy" id="2026947"/>
    <lineage>
        <taxon>Eukaryota</taxon>
        <taxon>Viridiplantae</taxon>
        <taxon>Chlorophyta</taxon>
        <taxon>core chlorophytes</taxon>
        <taxon>Chlorophyceae</taxon>
        <taxon>CS clade</taxon>
        <taxon>Chlamydomonadales</taxon>
        <taxon>Chlamydomonadaceae</taxon>
        <taxon>Chlamydomonas</taxon>
    </lineage>
</organism>
<feature type="domain" description="Peptidase S54 rhomboid" evidence="8">
    <location>
        <begin position="316"/>
        <end position="448"/>
    </location>
</feature>
<dbReference type="AlphaFoldDB" id="A0A836B672"/>
<feature type="transmembrane region" description="Helical" evidence="7">
    <location>
        <begin position="411"/>
        <end position="433"/>
    </location>
</feature>
<feature type="compositionally biased region" description="Low complexity" evidence="6">
    <location>
        <begin position="47"/>
        <end position="77"/>
    </location>
</feature>
<proteinExistence type="inferred from homology"/>